<accession>A0ABR7F5I9</accession>
<comment type="caution">
    <text evidence="2">The sequence shown here is derived from an EMBL/GenBank/DDBJ whole genome shotgun (WGS) entry which is preliminary data.</text>
</comment>
<dbReference type="SUPFAM" id="SSF56112">
    <property type="entry name" value="Protein kinase-like (PK-like)"/>
    <property type="match status" value="1"/>
</dbReference>
<keyword evidence="3" id="KW-1185">Reference proteome</keyword>
<dbReference type="EMBL" id="JACOOZ010000011">
    <property type="protein sequence ID" value="MBC5668867.1"/>
    <property type="molecule type" value="Genomic_DNA"/>
</dbReference>
<evidence type="ECO:0000313" key="3">
    <source>
        <dbReference type="Proteomes" id="UP000597877"/>
    </source>
</evidence>
<name>A0ABR7F5I9_9FIRM</name>
<evidence type="ECO:0008006" key="4">
    <source>
        <dbReference type="Google" id="ProtNLM"/>
    </source>
</evidence>
<dbReference type="Proteomes" id="UP000597877">
    <property type="component" value="Unassembled WGS sequence"/>
</dbReference>
<keyword evidence="1" id="KW-0472">Membrane</keyword>
<keyword evidence="1" id="KW-0812">Transmembrane</keyword>
<feature type="transmembrane region" description="Helical" evidence="1">
    <location>
        <begin position="328"/>
        <end position="345"/>
    </location>
</feature>
<evidence type="ECO:0000256" key="1">
    <source>
        <dbReference type="SAM" id="Phobius"/>
    </source>
</evidence>
<reference evidence="2 3" key="1">
    <citation type="submission" date="2020-08" db="EMBL/GenBank/DDBJ databases">
        <title>Genome public.</title>
        <authorList>
            <person name="Liu C."/>
            <person name="Sun Q."/>
        </authorList>
    </citation>
    <scope>NUCLEOTIDE SEQUENCE [LARGE SCALE GENOMIC DNA]</scope>
    <source>
        <strain evidence="2 3">BX4</strain>
    </source>
</reference>
<dbReference type="InterPro" id="IPR011009">
    <property type="entry name" value="Kinase-like_dom_sf"/>
</dbReference>
<sequence length="374" mass="44700">MAQNKLYAEIFSEDVYGEKYYLIDNGNKTWIIPEKNMKYGFGILQASNFKAKLVKIFFPVLRDVIPARKICKCTPKYLKINDGIKDIIEKYCKDKYECSVYYGNLKESVQNHKAVIQVFNKDKTFFYMKISEEKTVKDSFEKELTALKFLKEKNVRNIPAGIGIAKKGSWDIFIQENVAEDNRSCYRFLDKHWRFIADMYEKTKVKISFENSDMYEPVMFLKHCAKEETLFGEEDSIMYAIRKTESFLKNSDFYYSFAHGDFTPKNTCIKNKEVYAFDFEYCIKTATPFFDFFHYICQKSIMFNDMNIQETFRVYKKYKSKLYNYCNTPNMLFVSYLLYIIVFYLKRDDKNTDTRKGQLKFRIELIKKLLQEED</sequence>
<keyword evidence="1" id="KW-1133">Transmembrane helix</keyword>
<protein>
    <recommendedName>
        <fullName evidence="4">Aminoglycoside phosphotransferase domain-containing protein</fullName>
    </recommendedName>
</protein>
<gene>
    <name evidence="2" type="ORF">H8S00_12905</name>
</gene>
<dbReference type="Gene3D" id="3.90.1200.10">
    <property type="match status" value="1"/>
</dbReference>
<organism evidence="2 3">
    <name type="scientific">Eubacterium segne</name>
    <dbReference type="NCBI Taxonomy" id="2763045"/>
    <lineage>
        <taxon>Bacteria</taxon>
        <taxon>Bacillati</taxon>
        <taxon>Bacillota</taxon>
        <taxon>Clostridia</taxon>
        <taxon>Eubacteriales</taxon>
        <taxon>Eubacteriaceae</taxon>
        <taxon>Eubacterium</taxon>
    </lineage>
</organism>
<evidence type="ECO:0000313" key="2">
    <source>
        <dbReference type="EMBL" id="MBC5668867.1"/>
    </source>
</evidence>
<proteinExistence type="predicted"/>
<dbReference type="RefSeq" id="WP_186840685.1">
    <property type="nucleotide sequence ID" value="NZ_JACOOZ010000011.1"/>
</dbReference>